<dbReference type="EMBL" id="HACM01000869">
    <property type="protein sequence ID" value="CRZ01311.1"/>
    <property type="molecule type" value="Transcribed_RNA"/>
</dbReference>
<keyword evidence="5" id="KW-0560">Oxidoreductase</keyword>
<keyword evidence="7" id="KW-0676">Redox-active center</keyword>
<evidence type="ECO:0000259" key="12">
    <source>
        <dbReference type="PROSITE" id="PS51352"/>
    </source>
</evidence>
<dbReference type="GO" id="GO:0034599">
    <property type="term" value="P:cellular response to oxidative stress"/>
    <property type="evidence" value="ECO:0007669"/>
    <property type="project" value="TreeGrafter"/>
</dbReference>
<evidence type="ECO:0000313" key="13">
    <source>
        <dbReference type="EMBL" id="CRZ01313.1"/>
    </source>
</evidence>
<dbReference type="InterPro" id="IPR036249">
    <property type="entry name" value="Thioredoxin-like_sf"/>
</dbReference>
<organism evidence="13">
    <name type="scientific">Spongospora subterranea</name>
    <dbReference type="NCBI Taxonomy" id="70186"/>
    <lineage>
        <taxon>Eukaryota</taxon>
        <taxon>Sar</taxon>
        <taxon>Rhizaria</taxon>
        <taxon>Endomyxa</taxon>
        <taxon>Phytomyxea</taxon>
        <taxon>Plasmodiophorida</taxon>
        <taxon>Plasmodiophoridae</taxon>
        <taxon>Spongospora</taxon>
    </lineage>
</organism>
<evidence type="ECO:0000256" key="1">
    <source>
        <dbReference type="ARBA" id="ARBA00011245"/>
    </source>
</evidence>
<dbReference type="InterPro" id="IPR013766">
    <property type="entry name" value="Thioredoxin_domain"/>
</dbReference>
<evidence type="ECO:0000256" key="5">
    <source>
        <dbReference type="ARBA" id="ARBA00023002"/>
    </source>
</evidence>
<keyword evidence="3" id="KW-0575">Peroxidase</keyword>
<keyword evidence="4" id="KW-0049">Antioxidant</keyword>
<evidence type="ECO:0000256" key="8">
    <source>
        <dbReference type="ARBA" id="ARBA00032824"/>
    </source>
</evidence>
<keyword evidence="6" id="KW-1015">Disulfide bond</keyword>
<dbReference type="InterPro" id="IPR024706">
    <property type="entry name" value="Peroxiredoxin_AhpC-typ"/>
</dbReference>
<evidence type="ECO:0000256" key="3">
    <source>
        <dbReference type="ARBA" id="ARBA00022559"/>
    </source>
</evidence>
<feature type="active site" description="Cysteine sulfenic acid (-SOH) intermediate; for peroxidase activity" evidence="11">
    <location>
        <position position="45"/>
    </location>
</feature>
<dbReference type="Pfam" id="PF00578">
    <property type="entry name" value="AhpC-TSA"/>
    <property type="match status" value="1"/>
</dbReference>
<dbReference type="AlphaFoldDB" id="A0A0H5QH71"/>
<dbReference type="InterPro" id="IPR050924">
    <property type="entry name" value="Peroxiredoxin_BCP/PrxQ"/>
</dbReference>
<dbReference type="InterPro" id="IPR000866">
    <property type="entry name" value="AhpC/TSA"/>
</dbReference>
<dbReference type="GO" id="GO:0005737">
    <property type="term" value="C:cytoplasm"/>
    <property type="evidence" value="ECO:0007669"/>
    <property type="project" value="TreeGrafter"/>
</dbReference>
<dbReference type="PANTHER" id="PTHR42801">
    <property type="entry name" value="THIOREDOXIN-DEPENDENT PEROXIDE REDUCTASE"/>
    <property type="match status" value="1"/>
</dbReference>
<dbReference type="PANTHER" id="PTHR42801:SF4">
    <property type="entry name" value="AHPC_TSA FAMILY PROTEIN"/>
    <property type="match status" value="1"/>
</dbReference>
<evidence type="ECO:0000256" key="7">
    <source>
        <dbReference type="ARBA" id="ARBA00023284"/>
    </source>
</evidence>
<sequence length="151" mass="16898">MVKVGDVAPNFSIPDQDGATISLSDFKGKRNVVIFFYPKDNTPGCTKEACSFRDNMAVFNELDAEVIGISNDTIESHKKFAEQFQLKFRLGSDHQGDVRKLYNVTSTFGIPGRVTFVVDKSGIIQEMYDSQIWMHEHMKRAKSAITAISAL</sequence>
<proteinExistence type="inferred from homology"/>
<dbReference type="CDD" id="cd03017">
    <property type="entry name" value="PRX_BCP"/>
    <property type="match status" value="1"/>
</dbReference>
<comment type="catalytic activity">
    <reaction evidence="10">
        <text>a hydroperoxide + [thioredoxin]-dithiol = an alcohol + [thioredoxin]-disulfide + H2O</text>
        <dbReference type="Rhea" id="RHEA:62620"/>
        <dbReference type="Rhea" id="RHEA-COMP:10698"/>
        <dbReference type="Rhea" id="RHEA-COMP:10700"/>
        <dbReference type="ChEBI" id="CHEBI:15377"/>
        <dbReference type="ChEBI" id="CHEBI:29950"/>
        <dbReference type="ChEBI" id="CHEBI:30879"/>
        <dbReference type="ChEBI" id="CHEBI:35924"/>
        <dbReference type="ChEBI" id="CHEBI:50058"/>
        <dbReference type="EC" id="1.11.1.24"/>
    </reaction>
</comment>
<accession>A0A0H5QH71</accession>
<evidence type="ECO:0000256" key="4">
    <source>
        <dbReference type="ARBA" id="ARBA00022862"/>
    </source>
</evidence>
<dbReference type="GO" id="GO:0045454">
    <property type="term" value="P:cell redox homeostasis"/>
    <property type="evidence" value="ECO:0007669"/>
    <property type="project" value="TreeGrafter"/>
</dbReference>
<dbReference type="GO" id="GO:0008379">
    <property type="term" value="F:thioredoxin peroxidase activity"/>
    <property type="evidence" value="ECO:0007669"/>
    <property type="project" value="TreeGrafter"/>
</dbReference>
<dbReference type="EC" id="1.11.1.24" evidence="2"/>
<comment type="similarity">
    <text evidence="9">Belongs to the peroxiredoxin family. BCP/PrxQ subfamily.</text>
</comment>
<evidence type="ECO:0000256" key="10">
    <source>
        <dbReference type="ARBA" id="ARBA00049091"/>
    </source>
</evidence>
<evidence type="ECO:0000256" key="2">
    <source>
        <dbReference type="ARBA" id="ARBA00013017"/>
    </source>
</evidence>
<dbReference type="PROSITE" id="PS51352">
    <property type="entry name" value="THIOREDOXIN_2"/>
    <property type="match status" value="1"/>
</dbReference>
<reference evidence="13" key="1">
    <citation type="submission" date="2015-04" db="EMBL/GenBank/DDBJ databases">
        <title>The genome sequence of the plant pathogenic Rhizarian Plasmodiophora brassicae reveals insights in its biotrophic life cycle and the origin of chitin synthesis.</title>
        <authorList>
            <person name="Schwelm A."/>
            <person name="Fogelqvist J."/>
            <person name="Knaust A."/>
            <person name="Julke S."/>
            <person name="Lilja T."/>
            <person name="Dhandapani V."/>
            <person name="Bonilla-Rosso G."/>
            <person name="Karlsson M."/>
            <person name="Shevchenko A."/>
            <person name="Choi S.R."/>
            <person name="Kim H.G."/>
            <person name="Park J.Y."/>
            <person name="Lim Y.P."/>
            <person name="Ludwig-Muller J."/>
            <person name="Dixelius C."/>
        </authorList>
    </citation>
    <scope>NUCLEOTIDE SEQUENCE</scope>
    <source>
        <tissue evidence="13">Potato root galls</tissue>
    </source>
</reference>
<dbReference type="SUPFAM" id="SSF52833">
    <property type="entry name" value="Thioredoxin-like"/>
    <property type="match status" value="1"/>
</dbReference>
<protein>
    <recommendedName>
        <fullName evidence="2">thioredoxin-dependent peroxiredoxin</fullName>
        <ecNumber evidence="2">1.11.1.24</ecNumber>
    </recommendedName>
    <alternativeName>
        <fullName evidence="8">Thioredoxin peroxidase</fullName>
    </alternativeName>
</protein>
<dbReference type="EMBL" id="HACM01000871">
    <property type="protein sequence ID" value="CRZ01313.1"/>
    <property type="molecule type" value="Transcribed_RNA"/>
</dbReference>
<dbReference type="PIRSF" id="PIRSF000239">
    <property type="entry name" value="AHPC"/>
    <property type="match status" value="1"/>
</dbReference>
<evidence type="ECO:0000256" key="6">
    <source>
        <dbReference type="ARBA" id="ARBA00023157"/>
    </source>
</evidence>
<feature type="domain" description="Thioredoxin" evidence="12">
    <location>
        <begin position="2"/>
        <end position="147"/>
    </location>
</feature>
<dbReference type="Gene3D" id="3.40.30.10">
    <property type="entry name" value="Glutaredoxin"/>
    <property type="match status" value="1"/>
</dbReference>
<dbReference type="FunFam" id="3.40.30.10:FF:000007">
    <property type="entry name" value="Thioredoxin-dependent thiol peroxidase"/>
    <property type="match status" value="1"/>
</dbReference>
<name>A0A0H5QH71_9EUKA</name>
<evidence type="ECO:0000256" key="9">
    <source>
        <dbReference type="ARBA" id="ARBA00038489"/>
    </source>
</evidence>
<comment type="subunit">
    <text evidence="1">Monomer.</text>
</comment>
<evidence type="ECO:0000256" key="11">
    <source>
        <dbReference type="PIRSR" id="PIRSR000239-1"/>
    </source>
</evidence>